<comment type="caution">
    <text evidence="2">The sequence shown here is derived from an EMBL/GenBank/DDBJ whole genome shotgun (WGS) entry which is preliminary data.</text>
</comment>
<accession>A0A5B0PNJ0</accession>
<proteinExistence type="predicted"/>
<dbReference type="OrthoDB" id="10268612at2759"/>
<feature type="signal peptide" evidence="1">
    <location>
        <begin position="1"/>
        <end position="24"/>
    </location>
</feature>
<protein>
    <submittedName>
        <fullName evidence="2">Uncharacterized protein</fullName>
    </submittedName>
</protein>
<evidence type="ECO:0000256" key="1">
    <source>
        <dbReference type="SAM" id="SignalP"/>
    </source>
</evidence>
<evidence type="ECO:0000313" key="2">
    <source>
        <dbReference type="EMBL" id="KAA1103225.1"/>
    </source>
</evidence>
<dbReference type="Proteomes" id="UP000324748">
    <property type="component" value="Unassembled WGS sequence"/>
</dbReference>
<evidence type="ECO:0000313" key="3">
    <source>
        <dbReference type="Proteomes" id="UP000324748"/>
    </source>
</evidence>
<dbReference type="EMBL" id="VSWC01000042">
    <property type="protein sequence ID" value="KAA1103225.1"/>
    <property type="molecule type" value="Genomic_DNA"/>
</dbReference>
<dbReference type="AlphaFoldDB" id="A0A5B0PNJ0"/>
<gene>
    <name evidence="2" type="ORF">PGT21_010355</name>
</gene>
<sequence>MHLFMKSIVLAFLASALGPIEVSATCSGQNSQTFCSTRSDGDIFKASCKLRKPNKKGACDPLVPGQLGGFKVCCTPYVWPDEQGNMICDVVASDCIRDRS</sequence>
<keyword evidence="1" id="KW-0732">Signal</keyword>
<keyword evidence="3" id="KW-1185">Reference proteome</keyword>
<name>A0A5B0PNJ0_PUCGR</name>
<organism evidence="2 3">
    <name type="scientific">Puccinia graminis f. sp. tritici</name>
    <dbReference type="NCBI Taxonomy" id="56615"/>
    <lineage>
        <taxon>Eukaryota</taxon>
        <taxon>Fungi</taxon>
        <taxon>Dikarya</taxon>
        <taxon>Basidiomycota</taxon>
        <taxon>Pucciniomycotina</taxon>
        <taxon>Pucciniomycetes</taxon>
        <taxon>Pucciniales</taxon>
        <taxon>Pucciniaceae</taxon>
        <taxon>Puccinia</taxon>
    </lineage>
</organism>
<feature type="chain" id="PRO_5023146924" evidence="1">
    <location>
        <begin position="25"/>
        <end position="100"/>
    </location>
</feature>
<reference evidence="2 3" key="1">
    <citation type="submission" date="2019-05" db="EMBL/GenBank/DDBJ databases">
        <title>Emergence of the Ug99 lineage of the wheat stem rust pathogen through somatic hybridization.</title>
        <authorList>
            <person name="Li F."/>
            <person name="Upadhyaya N.M."/>
            <person name="Sperschneider J."/>
            <person name="Matny O."/>
            <person name="Nguyen-Phuc H."/>
            <person name="Mago R."/>
            <person name="Raley C."/>
            <person name="Miller M.E."/>
            <person name="Silverstein K.A.T."/>
            <person name="Henningsen E."/>
            <person name="Hirsch C.D."/>
            <person name="Visser B."/>
            <person name="Pretorius Z.A."/>
            <person name="Steffenson B.J."/>
            <person name="Schwessinger B."/>
            <person name="Dodds P.N."/>
            <person name="Figueroa M."/>
        </authorList>
    </citation>
    <scope>NUCLEOTIDE SEQUENCE [LARGE SCALE GENOMIC DNA]</scope>
    <source>
        <strain evidence="2">21-0</strain>
    </source>
</reference>